<evidence type="ECO:0008006" key="2">
    <source>
        <dbReference type="Google" id="ProtNLM"/>
    </source>
</evidence>
<reference evidence="1" key="1">
    <citation type="submission" date="2020-06" db="EMBL/GenBank/DDBJ databases">
        <authorList>
            <person name="Li T."/>
            <person name="Hu X."/>
            <person name="Zhang T."/>
            <person name="Song X."/>
            <person name="Zhang H."/>
            <person name="Dai N."/>
            <person name="Sheng W."/>
            <person name="Hou X."/>
            <person name="Wei L."/>
        </authorList>
    </citation>
    <scope>NUCLEOTIDE SEQUENCE</scope>
    <source>
        <strain evidence="1">G02</strain>
        <tissue evidence="1">Leaf</tissue>
    </source>
</reference>
<organism evidence="1">
    <name type="scientific">Sesamum radiatum</name>
    <name type="common">Black benniseed</name>
    <dbReference type="NCBI Taxonomy" id="300843"/>
    <lineage>
        <taxon>Eukaryota</taxon>
        <taxon>Viridiplantae</taxon>
        <taxon>Streptophyta</taxon>
        <taxon>Embryophyta</taxon>
        <taxon>Tracheophyta</taxon>
        <taxon>Spermatophyta</taxon>
        <taxon>Magnoliopsida</taxon>
        <taxon>eudicotyledons</taxon>
        <taxon>Gunneridae</taxon>
        <taxon>Pentapetalae</taxon>
        <taxon>asterids</taxon>
        <taxon>lamiids</taxon>
        <taxon>Lamiales</taxon>
        <taxon>Pedaliaceae</taxon>
        <taxon>Sesamum</taxon>
    </lineage>
</organism>
<name>A0AAW2SK66_SESRA</name>
<evidence type="ECO:0000313" key="1">
    <source>
        <dbReference type="EMBL" id="KAL0392819.1"/>
    </source>
</evidence>
<comment type="caution">
    <text evidence="1">The sequence shown here is derived from an EMBL/GenBank/DDBJ whole genome shotgun (WGS) entry which is preliminary data.</text>
</comment>
<sequence length="73" mass="8260">MERALRLKINLDKPAMVFSKNVTPTSRVRLAAILGVKVEDRHAKYLGLLAIVGRSKKKVFDGIKDRIRIKMQG</sequence>
<reference evidence="1" key="2">
    <citation type="journal article" date="2024" name="Plant">
        <title>Genomic evolution and insights into agronomic trait innovations of Sesamum species.</title>
        <authorList>
            <person name="Miao H."/>
            <person name="Wang L."/>
            <person name="Qu L."/>
            <person name="Liu H."/>
            <person name="Sun Y."/>
            <person name="Le M."/>
            <person name="Wang Q."/>
            <person name="Wei S."/>
            <person name="Zheng Y."/>
            <person name="Lin W."/>
            <person name="Duan Y."/>
            <person name="Cao H."/>
            <person name="Xiong S."/>
            <person name="Wang X."/>
            <person name="Wei L."/>
            <person name="Li C."/>
            <person name="Ma Q."/>
            <person name="Ju M."/>
            <person name="Zhao R."/>
            <person name="Li G."/>
            <person name="Mu C."/>
            <person name="Tian Q."/>
            <person name="Mei H."/>
            <person name="Zhang T."/>
            <person name="Gao T."/>
            <person name="Zhang H."/>
        </authorList>
    </citation>
    <scope>NUCLEOTIDE SEQUENCE</scope>
    <source>
        <strain evidence="1">G02</strain>
    </source>
</reference>
<dbReference type="EMBL" id="JACGWJ010000010">
    <property type="protein sequence ID" value="KAL0392819.1"/>
    <property type="molecule type" value="Genomic_DNA"/>
</dbReference>
<dbReference type="AlphaFoldDB" id="A0AAW2SK66"/>
<accession>A0AAW2SK66</accession>
<proteinExistence type="predicted"/>
<protein>
    <recommendedName>
        <fullName evidence="2">Reverse transcriptase</fullName>
    </recommendedName>
</protein>
<gene>
    <name evidence="1" type="ORF">Sradi_2504700</name>
</gene>